<proteinExistence type="predicted"/>
<reference evidence="1 2" key="1">
    <citation type="submission" date="2020-05" db="EMBL/GenBank/DDBJ databases">
        <authorList>
            <person name="Khan S.A."/>
            <person name="Jeon C.O."/>
            <person name="Chun B.H."/>
        </authorList>
    </citation>
    <scope>NUCLEOTIDE SEQUENCE [LARGE SCALE GENOMIC DNA]</scope>
    <source>
        <strain evidence="1 2">B156</strain>
    </source>
</reference>
<gene>
    <name evidence="1" type="ORF">HK415_04685</name>
</gene>
<evidence type="ECO:0000313" key="1">
    <source>
        <dbReference type="EMBL" id="NNU42613.1"/>
    </source>
</evidence>
<comment type="caution">
    <text evidence="1">The sequence shown here is derived from an EMBL/GenBank/DDBJ whole genome shotgun (WGS) entry which is preliminary data.</text>
</comment>
<keyword evidence="2" id="KW-1185">Reference proteome</keyword>
<accession>A0A849KEI0</accession>
<organism evidence="1 2">
    <name type="scientific">Ramlibacter montanisoli</name>
    <dbReference type="NCBI Taxonomy" id="2732512"/>
    <lineage>
        <taxon>Bacteria</taxon>
        <taxon>Pseudomonadati</taxon>
        <taxon>Pseudomonadota</taxon>
        <taxon>Betaproteobacteria</taxon>
        <taxon>Burkholderiales</taxon>
        <taxon>Comamonadaceae</taxon>
        <taxon>Ramlibacter</taxon>
    </lineage>
</organism>
<evidence type="ECO:0008006" key="3">
    <source>
        <dbReference type="Google" id="ProtNLM"/>
    </source>
</evidence>
<protein>
    <recommendedName>
        <fullName evidence="3">HEAT repeat domain-containing protein</fullName>
    </recommendedName>
</protein>
<dbReference type="Proteomes" id="UP000552954">
    <property type="component" value="Unassembled WGS sequence"/>
</dbReference>
<dbReference type="EMBL" id="JABFCS010000001">
    <property type="protein sequence ID" value="NNU42613.1"/>
    <property type="molecule type" value="Genomic_DNA"/>
</dbReference>
<reference evidence="1 2" key="2">
    <citation type="submission" date="2020-06" db="EMBL/GenBank/DDBJ databases">
        <title>Ramlibacter rhizophilus sp. nov., isolated from rhizosphere soil of national flower Mugunghwa from South Korea.</title>
        <authorList>
            <person name="Zheng-Fei Y."/>
            <person name="Huan T."/>
        </authorList>
    </citation>
    <scope>NUCLEOTIDE SEQUENCE [LARGE SCALE GENOMIC DNA]</scope>
    <source>
        <strain evidence="1 2">B156</strain>
    </source>
</reference>
<dbReference type="RefSeq" id="WP_171556957.1">
    <property type="nucleotide sequence ID" value="NZ_JABFCS010000001.1"/>
</dbReference>
<sequence length="317" mass="35201">MVAGRGIGSGDPLMPLRQDVCMFADDRVSPAQRLASVHKLLQRPTAESRLLLERIEKFTDTLTPAERQQPEVVQAIERIAKDSGSRDRYLAYARDADQPVTRARMIDVAQDIGWLSTGQRREELVKMFGDMLARKEVAGPDVELACAVNKNGELDGVLDKVAMQLRTDNVGHSAVLACMGSAGARDHVLERLASPVDADVRVAQAYLRHRPITDPNELRVVTKAIARMNAPEAQVRALDVLARHYLSDRESVDTLKQLFARTRNWTVQNAIAGVLLRADRKSVHSGEMLRTLRENRVKASPGDNMVDALIQRLQESS</sequence>
<name>A0A849KEI0_9BURK</name>
<evidence type="ECO:0000313" key="2">
    <source>
        <dbReference type="Proteomes" id="UP000552954"/>
    </source>
</evidence>
<dbReference type="AlphaFoldDB" id="A0A849KEI0"/>